<dbReference type="Pfam" id="PF08457">
    <property type="entry name" value="Sfi1"/>
    <property type="match status" value="1"/>
</dbReference>
<gene>
    <name evidence="4" type="ORF">EPR50_G00038720</name>
</gene>
<dbReference type="GO" id="GO:0019902">
    <property type="term" value="F:phosphatase binding"/>
    <property type="evidence" value="ECO:0007669"/>
    <property type="project" value="TreeGrafter"/>
</dbReference>
<organism evidence="4 5">
    <name type="scientific">Perca flavescens</name>
    <name type="common">American yellow perch</name>
    <name type="synonym">Morone flavescens</name>
    <dbReference type="NCBI Taxonomy" id="8167"/>
    <lineage>
        <taxon>Eukaryota</taxon>
        <taxon>Metazoa</taxon>
        <taxon>Chordata</taxon>
        <taxon>Craniata</taxon>
        <taxon>Vertebrata</taxon>
        <taxon>Euteleostomi</taxon>
        <taxon>Actinopterygii</taxon>
        <taxon>Neopterygii</taxon>
        <taxon>Teleostei</taxon>
        <taxon>Neoteleostei</taxon>
        <taxon>Acanthomorphata</taxon>
        <taxon>Eupercaria</taxon>
        <taxon>Perciformes</taxon>
        <taxon>Percoidei</taxon>
        <taxon>Percidae</taxon>
        <taxon>Percinae</taxon>
        <taxon>Perca</taxon>
    </lineage>
</organism>
<feature type="region of interest" description="Disordered" evidence="2">
    <location>
        <begin position="1"/>
        <end position="25"/>
    </location>
</feature>
<feature type="domain" description="Sfi1 spindle body" evidence="3">
    <location>
        <begin position="536"/>
        <end position="770"/>
    </location>
</feature>
<dbReference type="PANTHER" id="PTHR22028:SF4">
    <property type="entry name" value="PROTEIN SFI1 HOMOLOG"/>
    <property type="match status" value="1"/>
</dbReference>
<name>A0A484DHH0_PERFV</name>
<feature type="compositionally biased region" description="Polar residues" evidence="2">
    <location>
        <begin position="969"/>
        <end position="980"/>
    </location>
</feature>
<sequence>MQSNARTPDPVRPRPSCVSSGGERKQVRKVHTRKVPYRVGYGWNKGGRLKELRIRHLARKFLKIWMQNTFGRILPYKSKSHYNSVLLRRAFEGWRDEWWMSRREWSLTLRAECHYRYYLYNLAFHSWRTFLSLQREKKSKVQNAQSFANRQRMRLVWERWEVFTEMRQMKNRMLDSALELNRLATLHSMWSLWQTRLQQHQVLHALEDQALKQKALSLQSRTWLHWTEMHTAACCQKEKESKAALHFILRLKRKALHHWKSYVSCLQTKKKSQVVVQRTHGLHLVIICWSKWRSALHRKQREEDRLQAAGHLAIKNTQRRALKRWRAYVTVCREEAERNRIASQHHHHHLLRAGLMGLSLNVIGNKMHRLNNNMAVQHYHQTMACKYWKLWQDRLEQAEDESFQPLTEMALTNHRSFLLSSCFHHWREKLAEQRHMRKLEHRADIWFAECMLPRCFDSWVEFTLKRRLHKQRRHKAEVYNRQRQYTLVFYTWWGQSEKHKEQMLSERMAILHEERCHLQRAWTRWRQRTEHQIEEEEKQKASDRLYLHRMLHKTMTQWKDNSTEIRDRRNRELQACHQGDLRCMRWAVEKWKKFVQSQRVKISRLKQMQHYHEVQLVKRTFVAWKTHHLQMCQIYGHAEELYGQQKQNLLRTVLCVWRENAVLHAKNRLTEQRAQSHFLHFLQLKVFLAWRKATACAVSMRHQQWEAVNKAQRSINQVRLLQSFRQWRKQTRNARRERICMEKARQCHDSKLLSKAMKAWNKHHNQYQKNKVMKRQGILLLRLKMYQTYFEQWKMKLQHRRREAKQTERALWHWSLTLQAKVLYGWRLCVTEQRRKQEQAARAAHVYRDQLLKEGVARILTYAAHMNDLTTSLTQHSQEQRSRHLQRVVKRCAMRWMQRALCKPRREQEVKGQLKKSVTFCLTTPGLKSVSPFDSEEQEAEDEVLSKLSLSRARRRQPRRCQELFESPLKTNTQKQTVVTSAEAAPKPSQLSRPSQGGHCTASCTSCLHPAKVPVTSTCQSITTSNVSPSGPHMSSMDCPQETQTQDVLLPPSAFMTTGTKDTLGKTNSSGFEDASLVLLHQFGSPFKQHSSAYSDLHLRVSSGETVEEAVMDPTSALTRDMLSIQLDMMTYQQDRKQLRAWHKLKEVLQSWLQTSGRDEQKEKNAVCQELKELEERINRLSTELAKRKPTMLLHAERIQHLQTALQASGVSVLHRKTEKTVSSVFTT</sequence>
<evidence type="ECO:0000256" key="2">
    <source>
        <dbReference type="SAM" id="MobiDB-lite"/>
    </source>
</evidence>
<evidence type="ECO:0000313" key="4">
    <source>
        <dbReference type="EMBL" id="TDH13927.1"/>
    </source>
</evidence>
<feature type="region of interest" description="Disordered" evidence="2">
    <location>
        <begin position="966"/>
        <end position="996"/>
    </location>
</feature>
<dbReference type="STRING" id="8167.A0A484DHH0"/>
<reference evidence="4 5" key="1">
    <citation type="submission" date="2019-01" db="EMBL/GenBank/DDBJ databases">
        <title>A chromosome-scale genome assembly of the yellow perch, Perca flavescens.</title>
        <authorList>
            <person name="Feron R."/>
            <person name="Morvezen R."/>
            <person name="Bestin A."/>
            <person name="Haffray P."/>
            <person name="Klopp C."/>
            <person name="Zahm M."/>
            <person name="Cabau C."/>
            <person name="Roques C."/>
            <person name="Donnadieu C."/>
            <person name="Bouchez O."/>
            <person name="Christie M."/>
            <person name="Larson W."/>
            <person name="Guiguen Y."/>
        </authorList>
    </citation>
    <scope>NUCLEOTIDE SEQUENCE [LARGE SCALE GENOMIC DNA]</scope>
    <source>
        <strain evidence="4">YP-PL-M2</strain>
        <tissue evidence="4">Blood</tissue>
    </source>
</reference>
<dbReference type="InterPro" id="IPR013665">
    <property type="entry name" value="Sfi1_dom"/>
</dbReference>
<feature type="coiled-coil region" evidence="1">
    <location>
        <begin position="1157"/>
        <end position="1184"/>
    </location>
</feature>
<evidence type="ECO:0000313" key="5">
    <source>
        <dbReference type="Proteomes" id="UP000295070"/>
    </source>
</evidence>
<dbReference type="Proteomes" id="UP000295070">
    <property type="component" value="Chromosome 4"/>
</dbReference>
<keyword evidence="5" id="KW-1185">Reference proteome</keyword>
<evidence type="ECO:0000259" key="3">
    <source>
        <dbReference type="Pfam" id="PF08457"/>
    </source>
</evidence>
<keyword evidence="1" id="KW-0175">Coiled coil</keyword>
<dbReference type="InterPro" id="IPR052270">
    <property type="entry name" value="CACF_protein"/>
</dbReference>
<dbReference type="AlphaFoldDB" id="A0A484DHH0"/>
<proteinExistence type="predicted"/>
<dbReference type="PANTHER" id="PTHR22028">
    <property type="entry name" value="SFI1 SPINDLE BODY DOMAIN-CONTAINING PROTEIN-RELATED"/>
    <property type="match status" value="1"/>
</dbReference>
<evidence type="ECO:0000256" key="1">
    <source>
        <dbReference type="SAM" id="Coils"/>
    </source>
</evidence>
<comment type="caution">
    <text evidence="4">The sequence shown here is derived from an EMBL/GenBank/DDBJ whole genome shotgun (WGS) entry which is preliminary data.</text>
</comment>
<protein>
    <recommendedName>
        <fullName evidence="3">Sfi1 spindle body domain-containing protein</fullName>
    </recommendedName>
</protein>
<accession>A0A484DHH0</accession>
<dbReference type="EMBL" id="SCKG01000004">
    <property type="protein sequence ID" value="TDH13927.1"/>
    <property type="molecule type" value="Genomic_DNA"/>
</dbReference>